<organism evidence="8 9">
    <name type="scientific">Diplodia seriata</name>
    <dbReference type="NCBI Taxonomy" id="420778"/>
    <lineage>
        <taxon>Eukaryota</taxon>
        <taxon>Fungi</taxon>
        <taxon>Dikarya</taxon>
        <taxon>Ascomycota</taxon>
        <taxon>Pezizomycotina</taxon>
        <taxon>Dothideomycetes</taxon>
        <taxon>Dothideomycetes incertae sedis</taxon>
        <taxon>Botryosphaeriales</taxon>
        <taxon>Botryosphaeriaceae</taxon>
        <taxon>Diplodia</taxon>
    </lineage>
</organism>
<keyword evidence="4" id="KW-0804">Transcription</keyword>
<evidence type="ECO:0000256" key="5">
    <source>
        <dbReference type="ARBA" id="ARBA00023242"/>
    </source>
</evidence>
<dbReference type="PANTHER" id="PTHR19304">
    <property type="entry name" value="CYCLIC-AMP RESPONSE ELEMENT BINDING PROTEIN"/>
    <property type="match status" value="1"/>
</dbReference>
<dbReference type="InterPro" id="IPR002112">
    <property type="entry name" value="Leuzip_Jun"/>
</dbReference>
<proteinExistence type="predicted"/>
<dbReference type="SUPFAM" id="SSF57959">
    <property type="entry name" value="Leucine zipper domain"/>
    <property type="match status" value="1"/>
</dbReference>
<feature type="compositionally biased region" description="Basic and acidic residues" evidence="6">
    <location>
        <begin position="133"/>
        <end position="143"/>
    </location>
</feature>
<protein>
    <recommendedName>
        <fullName evidence="7">BZIP domain-containing protein</fullName>
    </recommendedName>
</protein>
<evidence type="ECO:0000259" key="7">
    <source>
        <dbReference type="PROSITE" id="PS50217"/>
    </source>
</evidence>
<evidence type="ECO:0000313" key="9">
    <source>
        <dbReference type="Proteomes" id="UP001430584"/>
    </source>
</evidence>
<dbReference type="InterPro" id="IPR046347">
    <property type="entry name" value="bZIP_sf"/>
</dbReference>
<keyword evidence="9" id="KW-1185">Reference proteome</keyword>
<keyword evidence="5" id="KW-0539">Nucleus</keyword>
<dbReference type="SMART" id="SM00338">
    <property type="entry name" value="BRLZ"/>
    <property type="match status" value="1"/>
</dbReference>
<dbReference type="PRINTS" id="PR00043">
    <property type="entry name" value="LEUZIPPRJUN"/>
</dbReference>
<dbReference type="EMBL" id="JAJVCZ030000002">
    <property type="protein sequence ID" value="KAL0262838.1"/>
    <property type="molecule type" value="Genomic_DNA"/>
</dbReference>
<feature type="region of interest" description="Disordered" evidence="6">
    <location>
        <begin position="280"/>
        <end position="360"/>
    </location>
</feature>
<gene>
    <name evidence="8" type="ORF">SLS55_001812</name>
</gene>
<evidence type="ECO:0000256" key="4">
    <source>
        <dbReference type="ARBA" id="ARBA00023163"/>
    </source>
</evidence>
<dbReference type="Pfam" id="PF00170">
    <property type="entry name" value="bZIP_1"/>
    <property type="match status" value="1"/>
</dbReference>
<evidence type="ECO:0000256" key="1">
    <source>
        <dbReference type="ARBA" id="ARBA00004123"/>
    </source>
</evidence>
<evidence type="ECO:0000256" key="6">
    <source>
        <dbReference type="SAM" id="MobiDB-lite"/>
    </source>
</evidence>
<dbReference type="Gene3D" id="1.20.5.170">
    <property type="match status" value="1"/>
</dbReference>
<comment type="subcellular location">
    <subcellularLocation>
        <location evidence="1">Nucleus</location>
    </subcellularLocation>
</comment>
<dbReference type="Proteomes" id="UP001430584">
    <property type="component" value="Unassembled WGS sequence"/>
</dbReference>
<feature type="region of interest" description="Disordered" evidence="6">
    <location>
        <begin position="105"/>
        <end position="191"/>
    </location>
</feature>
<reference evidence="8 9" key="1">
    <citation type="submission" date="2024-02" db="EMBL/GenBank/DDBJ databases">
        <title>De novo assembly and annotation of 12 fungi associated with fruit tree decline syndrome in Ontario, Canada.</title>
        <authorList>
            <person name="Sulman M."/>
            <person name="Ellouze W."/>
            <person name="Ilyukhin E."/>
        </authorList>
    </citation>
    <scope>NUCLEOTIDE SEQUENCE [LARGE SCALE GENOMIC DNA]</scope>
    <source>
        <strain evidence="8 9">FDS-637</strain>
    </source>
</reference>
<feature type="domain" description="BZIP" evidence="7">
    <location>
        <begin position="187"/>
        <end position="250"/>
    </location>
</feature>
<evidence type="ECO:0000313" key="8">
    <source>
        <dbReference type="EMBL" id="KAL0262838.1"/>
    </source>
</evidence>
<accession>A0ABR3CQC9</accession>
<keyword evidence="2" id="KW-0805">Transcription regulation</keyword>
<dbReference type="PROSITE" id="PS50217">
    <property type="entry name" value="BZIP"/>
    <property type="match status" value="1"/>
</dbReference>
<dbReference type="RefSeq" id="XP_066635867.1">
    <property type="nucleotide sequence ID" value="XM_066773300.1"/>
</dbReference>
<evidence type="ECO:0000256" key="3">
    <source>
        <dbReference type="ARBA" id="ARBA00023125"/>
    </source>
</evidence>
<dbReference type="GeneID" id="92005897"/>
<keyword evidence="3" id="KW-0238">DNA-binding</keyword>
<dbReference type="InterPro" id="IPR004827">
    <property type="entry name" value="bZIP"/>
</dbReference>
<name>A0ABR3CQC9_9PEZI</name>
<dbReference type="InterPro" id="IPR051027">
    <property type="entry name" value="bZIP_transcription_factors"/>
</dbReference>
<evidence type="ECO:0000256" key="2">
    <source>
        <dbReference type="ARBA" id="ARBA00023015"/>
    </source>
</evidence>
<dbReference type="CDD" id="cd14687">
    <property type="entry name" value="bZIP_ATF2"/>
    <property type="match status" value="1"/>
</dbReference>
<comment type="caution">
    <text evidence="8">The sequence shown here is derived from an EMBL/GenBank/DDBJ whole genome shotgun (WGS) entry which is preliminary data.</text>
</comment>
<sequence length="360" mass="39153">MTGSDFDFETRPQTRVDSLAGYSAVSFPSMSGGVEETATGKFSFSPQQDSMDFDPTNAATFSQDLEQVTVHPGVLSGNNNPLFDGHGQSSENFFNPQMFTTLPSVRSQHGQITPPDDLSPKSAESKLAFNSSKDSEIQVKVEDSTEVATASNKRKRSSKGSVGSSTRKRGRKSVVVVEDDSQDPEDKAKRDQFLERNRVAAHKCRQKKKEWMVQLDNDCRDLAARNKYLSAEVNVLSNTMYELKNLIFQHADCGYQPINEFIGKEAEKVHVGVRAQAASDPAGAMQASSYQSPGPYPPSNMSVSGQGGPSMFPGRGSVDFGRSAERASTEASDLGSIRSNSTASDGMLNESWADMLQQSQ</sequence>